<evidence type="ECO:0000259" key="8">
    <source>
        <dbReference type="PROSITE" id="PS50928"/>
    </source>
</evidence>
<feature type="transmembrane region" description="Helical" evidence="7">
    <location>
        <begin position="55"/>
        <end position="76"/>
    </location>
</feature>
<dbReference type="Proteomes" id="UP001589619">
    <property type="component" value="Unassembled WGS sequence"/>
</dbReference>
<keyword evidence="2 7" id="KW-0813">Transport</keyword>
<feature type="transmembrane region" description="Helical" evidence="7">
    <location>
        <begin position="202"/>
        <end position="223"/>
    </location>
</feature>
<organism evidence="9 10">
    <name type="scientific">Paenibacillus hodogayensis</name>
    <dbReference type="NCBI Taxonomy" id="279208"/>
    <lineage>
        <taxon>Bacteria</taxon>
        <taxon>Bacillati</taxon>
        <taxon>Bacillota</taxon>
        <taxon>Bacilli</taxon>
        <taxon>Bacillales</taxon>
        <taxon>Paenibacillaceae</taxon>
        <taxon>Paenibacillus</taxon>
    </lineage>
</organism>
<evidence type="ECO:0000256" key="4">
    <source>
        <dbReference type="ARBA" id="ARBA00022692"/>
    </source>
</evidence>
<reference evidence="9 10" key="1">
    <citation type="submission" date="2024-09" db="EMBL/GenBank/DDBJ databases">
        <authorList>
            <person name="Sun Q."/>
            <person name="Mori K."/>
        </authorList>
    </citation>
    <scope>NUCLEOTIDE SEQUENCE [LARGE SCALE GENOMIC DNA]</scope>
    <source>
        <strain evidence="9 10">JCM 12520</strain>
    </source>
</reference>
<dbReference type="SUPFAM" id="SSF161098">
    <property type="entry name" value="MetI-like"/>
    <property type="match status" value="1"/>
</dbReference>
<comment type="subcellular location">
    <subcellularLocation>
        <location evidence="1 7">Cell membrane</location>
        <topology evidence="1 7">Multi-pass membrane protein</topology>
    </subcellularLocation>
</comment>
<feature type="transmembrane region" description="Helical" evidence="7">
    <location>
        <begin position="96"/>
        <end position="116"/>
    </location>
</feature>
<keyword evidence="10" id="KW-1185">Reference proteome</keyword>
<evidence type="ECO:0000313" key="9">
    <source>
        <dbReference type="EMBL" id="MFB9756228.1"/>
    </source>
</evidence>
<dbReference type="NCBIfam" id="TIGR01726">
    <property type="entry name" value="HEQRo_perm_3TM"/>
    <property type="match status" value="1"/>
</dbReference>
<keyword evidence="3" id="KW-1003">Cell membrane</keyword>
<dbReference type="InterPro" id="IPR035906">
    <property type="entry name" value="MetI-like_sf"/>
</dbReference>
<keyword evidence="6 7" id="KW-0472">Membrane</keyword>
<evidence type="ECO:0000313" key="10">
    <source>
        <dbReference type="Proteomes" id="UP001589619"/>
    </source>
</evidence>
<dbReference type="Pfam" id="PF00528">
    <property type="entry name" value="BPD_transp_1"/>
    <property type="match status" value="1"/>
</dbReference>
<dbReference type="PANTHER" id="PTHR30614:SF43">
    <property type="entry name" value="L-CYSTINE TRANSPORT SYSTEM PERMEASE PROTEIN TCYM"/>
    <property type="match status" value="1"/>
</dbReference>
<keyword evidence="4 7" id="KW-0812">Transmembrane</keyword>
<gene>
    <name evidence="9" type="ORF">ACFFNY_32020</name>
</gene>
<dbReference type="PROSITE" id="PS50928">
    <property type="entry name" value="ABC_TM1"/>
    <property type="match status" value="1"/>
</dbReference>
<feature type="transmembrane region" description="Helical" evidence="7">
    <location>
        <begin position="23"/>
        <end position="43"/>
    </location>
</feature>
<protein>
    <submittedName>
        <fullName evidence="9">Amino acid ABC transporter permease</fullName>
    </submittedName>
</protein>
<dbReference type="EMBL" id="JBHMAG010000021">
    <property type="protein sequence ID" value="MFB9756228.1"/>
    <property type="molecule type" value="Genomic_DNA"/>
</dbReference>
<feature type="domain" description="ABC transmembrane type-1" evidence="8">
    <location>
        <begin position="19"/>
        <end position="220"/>
    </location>
</feature>
<evidence type="ECO:0000256" key="2">
    <source>
        <dbReference type="ARBA" id="ARBA00022448"/>
    </source>
</evidence>
<evidence type="ECO:0000256" key="3">
    <source>
        <dbReference type="ARBA" id="ARBA00022475"/>
    </source>
</evidence>
<sequence>MKLDLAFIGTAFIELLTAVPTTLLVTFVAVVCGFLIGVAVAVVRMYRVPVLYPAAAAYVTFIRGTPMLTHLLLVYFGLPALIDGLAGICGWKVNTASIPMIAFAFLAFSLTSGAYMSEVVRSGLLAVGRGQTEAALSLGMTPSQTLRRIVMPQALAAAVPSLSNAVIGMLHASTLVFAVSVVDINAKAQIVASNNWKYFESYLAAAALFWALTAAVEGAAALIERRLRAYGEGGAA</sequence>
<dbReference type="InterPro" id="IPR010065">
    <property type="entry name" value="AA_ABC_transptr_permease_3TM"/>
</dbReference>
<evidence type="ECO:0000256" key="5">
    <source>
        <dbReference type="ARBA" id="ARBA00022989"/>
    </source>
</evidence>
<feature type="transmembrane region" description="Helical" evidence="7">
    <location>
        <begin position="154"/>
        <end position="182"/>
    </location>
</feature>
<evidence type="ECO:0000256" key="6">
    <source>
        <dbReference type="ARBA" id="ARBA00023136"/>
    </source>
</evidence>
<comment type="caution">
    <text evidence="9">The sequence shown here is derived from an EMBL/GenBank/DDBJ whole genome shotgun (WGS) entry which is preliminary data.</text>
</comment>
<dbReference type="CDD" id="cd06261">
    <property type="entry name" value="TM_PBP2"/>
    <property type="match status" value="1"/>
</dbReference>
<evidence type="ECO:0000256" key="1">
    <source>
        <dbReference type="ARBA" id="ARBA00004651"/>
    </source>
</evidence>
<dbReference type="Gene3D" id="1.10.3720.10">
    <property type="entry name" value="MetI-like"/>
    <property type="match status" value="1"/>
</dbReference>
<dbReference type="InterPro" id="IPR000515">
    <property type="entry name" value="MetI-like"/>
</dbReference>
<accession>A0ABV5W6N5</accession>
<evidence type="ECO:0000256" key="7">
    <source>
        <dbReference type="RuleBase" id="RU363032"/>
    </source>
</evidence>
<dbReference type="PANTHER" id="PTHR30614">
    <property type="entry name" value="MEMBRANE COMPONENT OF AMINO ACID ABC TRANSPORTER"/>
    <property type="match status" value="1"/>
</dbReference>
<keyword evidence="5 7" id="KW-1133">Transmembrane helix</keyword>
<name>A0ABV5W6N5_9BACL</name>
<dbReference type="RefSeq" id="WP_344910434.1">
    <property type="nucleotide sequence ID" value="NZ_BAAAYO010000009.1"/>
</dbReference>
<comment type="similarity">
    <text evidence="7">Belongs to the binding-protein-dependent transport system permease family.</text>
</comment>
<dbReference type="InterPro" id="IPR043429">
    <property type="entry name" value="ArtM/GltK/GlnP/TcyL/YhdX-like"/>
</dbReference>
<proteinExistence type="inferred from homology"/>